<feature type="transmembrane region" description="Helical" evidence="6">
    <location>
        <begin position="164"/>
        <end position="181"/>
    </location>
</feature>
<reference evidence="7 8" key="1">
    <citation type="submission" date="2018-04" db="EMBL/GenBank/DDBJ databases">
        <title>Adhaeribacter sp. HMF7616 genome sequencing and assembly.</title>
        <authorList>
            <person name="Kang H."/>
            <person name="Kang J."/>
            <person name="Cha I."/>
            <person name="Kim H."/>
            <person name="Joh K."/>
        </authorList>
    </citation>
    <scope>NUCLEOTIDE SEQUENCE [LARGE SCALE GENOMIC DNA]</scope>
    <source>
        <strain evidence="7 8">HMF7616</strain>
    </source>
</reference>
<feature type="transmembrane region" description="Helical" evidence="6">
    <location>
        <begin position="94"/>
        <end position="118"/>
    </location>
</feature>
<keyword evidence="2" id="KW-1003">Cell membrane</keyword>
<dbReference type="NCBIfam" id="TIGR03518">
    <property type="entry name" value="ABC_perm_GldF"/>
    <property type="match status" value="1"/>
</dbReference>
<name>A0A369QGG7_9BACT</name>
<evidence type="ECO:0000256" key="1">
    <source>
        <dbReference type="ARBA" id="ARBA00004651"/>
    </source>
</evidence>
<feature type="transmembrane region" description="Helical" evidence="6">
    <location>
        <begin position="12"/>
        <end position="35"/>
    </location>
</feature>
<keyword evidence="3 6" id="KW-0812">Transmembrane</keyword>
<proteinExistence type="predicted"/>
<feature type="transmembrane region" description="Helical" evidence="6">
    <location>
        <begin position="138"/>
        <end position="157"/>
    </location>
</feature>
<accession>A0A369QGG7</accession>
<dbReference type="GO" id="GO:0140359">
    <property type="term" value="F:ABC-type transporter activity"/>
    <property type="evidence" value="ECO:0007669"/>
    <property type="project" value="InterPro"/>
</dbReference>
<keyword evidence="4 6" id="KW-1133">Transmembrane helix</keyword>
<dbReference type="GO" id="GO:0005886">
    <property type="term" value="C:plasma membrane"/>
    <property type="evidence" value="ECO:0007669"/>
    <property type="project" value="UniProtKB-SubCell"/>
</dbReference>
<organism evidence="7 8">
    <name type="scientific">Adhaeribacter pallidiroseus</name>
    <dbReference type="NCBI Taxonomy" id="2072847"/>
    <lineage>
        <taxon>Bacteria</taxon>
        <taxon>Pseudomonadati</taxon>
        <taxon>Bacteroidota</taxon>
        <taxon>Cytophagia</taxon>
        <taxon>Cytophagales</taxon>
        <taxon>Hymenobacteraceae</taxon>
        <taxon>Adhaeribacter</taxon>
    </lineage>
</organism>
<dbReference type="PANTHER" id="PTHR30294:SF29">
    <property type="entry name" value="MULTIDRUG ABC TRANSPORTER PERMEASE YBHS-RELATED"/>
    <property type="match status" value="1"/>
</dbReference>
<feature type="transmembrane region" description="Helical" evidence="6">
    <location>
        <begin position="219"/>
        <end position="237"/>
    </location>
</feature>
<evidence type="ECO:0000256" key="4">
    <source>
        <dbReference type="ARBA" id="ARBA00022989"/>
    </source>
</evidence>
<evidence type="ECO:0000256" key="2">
    <source>
        <dbReference type="ARBA" id="ARBA00022475"/>
    </source>
</evidence>
<evidence type="ECO:0000256" key="5">
    <source>
        <dbReference type="ARBA" id="ARBA00023136"/>
    </source>
</evidence>
<dbReference type="Pfam" id="PF12679">
    <property type="entry name" value="ABC2_membrane_2"/>
    <property type="match status" value="1"/>
</dbReference>
<dbReference type="EMBL" id="QASA01000001">
    <property type="protein sequence ID" value="RDC61989.1"/>
    <property type="molecule type" value="Genomic_DNA"/>
</dbReference>
<comment type="caution">
    <text evidence="7">The sequence shown here is derived from an EMBL/GenBank/DDBJ whole genome shotgun (WGS) entry which is preliminary data.</text>
</comment>
<comment type="subcellular location">
    <subcellularLocation>
        <location evidence="1">Cell membrane</location>
        <topology evidence="1">Multi-pass membrane protein</topology>
    </subcellularLocation>
</comment>
<dbReference type="InterPro" id="IPR051449">
    <property type="entry name" value="ABC-2_transporter_component"/>
</dbReference>
<evidence type="ECO:0000313" key="7">
    <source>
        <dbReference type="EMBL" id="RDC61989.1"/>
    </source>
</evidence>
<dbReference type="Proteomes" id="UP000253919">
    <property type="component" value="Unassembled WGS sequence"/>
</dbReference>
<evidence type="ECO:0000256" key="3">
    <source>
        <dbReference type="ARBA" id="ARBA00022692"/>
    </source>
</evidence>
<dbReference type="RefSeq" id="WP_115371495.1">
    <property type="nucleotide sequence ID" value="NZ_QASA01000001.1"/>
</dbReference>
<dbReference type="PANTHER" id="PTHR30294">
    <property type="entry name" value="MEMBRANE COMPONENT OF ABC TRANSPORTER YHHJ-RELATED"/>
    <property type="match status" value="1"/>
</dbReference>
<keyword evidence="8" id="KW-1185">Reference proteome</keyword>
<evidence type="ECO:0008006" key="9">
    <source>
        <dbReference type="Google" id="ProtNLM"/>
    </source>
</evidence>
<gene>
    <name evidence="7" type="ORF">AHMF7616_00579</name>
</gene>
<dbReference type="OrthoDB" id="9794512at2"/>
<dbReference type="InterPro" id="IPR019860">
    <property type="entry name" value="Motility-assoc_ABC_perm_GldF"/>
</dbReference>
<evidence type="ECO:0000313" key="8">
    <source>
        <dbReference type="Proteomes" id="UP000253919"/>
    </source>
</evidence>
<feature type="transmembrane region" description="Helical" evidence="6">
    <location>
        <begin position="55"/>
        <end position="73"/>
    </location>
</feature>
<protein>
    <recommendedName>
        <fullName evidence="9">Gliding motility-associated ABC transporter permease protein GldF</fullName>
    </recommendedName>
</protein>
<keyword evidence="5 6" id="KW-0472">Membrane</keyword>
<evidence type="ECO:0000256" key="6">
    <source>
        <dbReference type="SAM" id="Phobius"/>
    </source>
</evidence>
<sequence length="242" mass="26676">MFAILRKEINSFLNSMIAYIVIGVFLLTTGLFTWVFPESSVLDYGYADLLTLFNIAPWLFLFLIPAITMRTFAEEKKSGTIELLLTKPITDLELITGKFLACLSLVILALLPTLIYYYSVYTLGNPVGNLDSAAVAGSYLGMVFLAGIFTAIGIFASALTENQIVAFIIAVFFCFLLYSGFDSLAAIDVWGTTSYLISQLGVSFHYSALSKGLIDSRDVLYFASVAALFLLATKLVMESRKW</sequence>
<dbReference type="AlphaFoldDB" id="A0A369QGG7"/>